<accession>A0AA41R8L6</accession>
<dbReference type="AlphaFoldDB" id="A0AA41R8L6"/>
<dbReference type="EMBL" id="JALJRB010000065">
    <property type="protein sequence ID" value="MCJ8503195.1"/>
    <property type="molecule type" value="Genomic_DNA"/>
</dbReference>
<evidence type="ECO:0000313" key="1">
    <source>
        <dbReference type="EMBL" id="MCJ8503195.1"/>
    </source>
</evidence>
<protein>
    <submittedName>
        <fullName evidence="1">Uncharacterized protein</fullName>
    </submittedName>
</protein>
<organism evidence="1 2">
    <name type="scientific">Desulfatitalea alkaliphila</name>
    <dbReference type="NCBI Taxonomy" id="2929485"/>
    <lineage>
        <taxon>Bacteria</taxon>
        <taxon>Pseudomonadati</taxon>
        <taxon>Thermodesulfobacteriota</taxon>
        <taxon>Desulfobacteria</taxon>
        <taxon>Desulfobacterales</taxon>
        <taxon>Desulfosarcinaceae</taxon>
        <taxon>Desulfatitalea</taxon>
    </lineage>
</organism>
<reference evidence="1" key="1">
    <citation type="submission" date="2022-04" db="EMBL/GenBank/DDBJ databases">
        <title>Desulfatitalea alkaliphila sp. nov., a novel anaerobic sulfate-reducing bacterium isolated from terrestrial mud volcano, Taman Peninsula, Russia.</title>
        <authorList>
            <person name="Khomyakova M.A."/>
            <person name="Merkel A.Y."/>
            <person name="Slobodkin A.I."/>
        </authorList>
    </citation>
    <scope>NUCLEOTIDE SEQUENCE</scope>
    <source>
        <strain evidence="1">M08but</strain>
    </source>
</reference>
<feature type="non-terminal residue" evidence="1">
    <location>
        <position position="1"/>
    </location>
</feature>
<gene>
    <name evidence="1" type="ORF">MRX98_21660</name>
</gene>
<sequence>AMLAVGLAGLAAGRLATVVLPALAARIRDEQPIAMSTFFAFCPWHWSRPSCRIIWQKTPLVKMPEFSGKTIE</sequence>
<evidence type="ECO:0000313" key="2">
    <source>
        <dbReference type="Proteomes" id="UP001165427"/>
    </source>
</evidence>
<dbReference type="Proteomes" id="UP001165427">
    <property type="component" value="Unassembled WGS sequence"/>
</dbReference>
<name>A0AA41R8L6_9BACT</name>
<dbReference type="RefSeq" id="WP_246915211.1">
    <property type="nucleotide sequence ID" value="NZ_JALJRB010000065.1"/>
</dbReference>
<proteinExistence type="predicted"/>
<comment type="caution">
    <text evidence="1">The sequence shown here is derived from an EMBL/GenBank/DDBJ whole genome shotgun (WGS) entry which is preliminary data.</text>
</comment>
<keyword evidence="2" id="KW-1185">Reference proteome</keyword>